<evidence type="ECO:0000313" key="2">
    <source>
        <dbReference type="EMBL" id="TFZ04034.1"/>
    </source>
</evidence>
<dbReference type="PANTHER" id="PTHR34980:SF2">
    <property type="entry name" value="INNER MEMBRANE PROTEIN YHAH-RELATED"/>
    <property type="match status" value="1"/>
</dbReference>
<dbReference type="PANTHER" id="PTHR34980">
    <property type="entry name" value="INNER MEMBRANE PROTEIN-RELATED-RELATED"/>
    <property type="match status" value="1"/>
</dbReference>
<name>A0A4Z0BZS0_9BURK</name>
<organism evidence="2 3">
    <name type="scientific">Ramlibacter humi</name>
    <dbReference type="NCBI Taxonomy" id="2530451"/>
    <lineage>
        <taxon>Bacteria</taxon>
        <taxon>Pseudomonadati</taxon>
        <taxon>Pseudomonadota</taxon>
        <taxon>Betaproteobacteria</taxon>
        <taxon>Burkholderiales</taxon>
        <taxon>Comamonadaceae</taxon>
        <taxon>Ramlibacter</taxon>
    </lineage>
</organism>
<dbReference type="InterPro" id="IPR008523">
    <property type="entry name" value="DUF805"/>
</dbReference>
<accession>A0A4Z0BZS0</accession>
<dbReference type="RefSeq" id="WP_135249660.1">
    <property type="nucleotide sequence ID" value="NZ_SMLK01000002.1"/>
</dbReference>
<dbReference type="Pfam" id="PF05656">
    <property type="entry name" value="DUF805"/>
    <property type="match status" value="1"/>
</dbReference>
<protein>
    <submittedName>
        <fullName evidence="2">DUF805 domain-containing protein</fullName>
    </submittedName>
</protein>
<feature type="transmembrane region" description="Helical" evidence="1">
    <location>
        <begin position="27"/>
        <end position="44"/>
    </location>
</feature>
<feature type="transmembrane region" description="Helical" evidence="1">
    <location>
        <begin position="75"/>
        <end position="95"/>
    </location>
</feature>
<sequence>MEDFQQAVKTCFSKYADFSGRAGRPEFWWFFLFQLVVCLVTGMINDWVSIIAALALLVPSLAAGARRLHDTGKTAWLLLIGLIPIIGLVILWFLAQPSQAGDNQYGPAATPTGDLVPGQQ</sequence>
<dbReference type="Proteomes" id="UP000297839">
    <property type="component" value="Unassembled WGS sequence"/>
</dbReference>
<dbReference type="OrthoDB" id="9812349at2"/>
<evidence type="ECO:0000256" key="1">
    <source>
        <dbReference type="SAM" id="Phobius"/>
    </source>
</evidence>
<keyword evidence="1" id="KW-0472">Membrane</keyword>
<dbReference type="GO" id="GO:0005886">
    <property type="term" value="C:plasma membrane"/>
    <property type="evidence" value="ECO:0007669"/>
    <property type="project" value="TreeGrafter"/>
</dbReference>
<reference evidence="2 3" key="1">
    <citation type="submission" date="2019-03" db="EMBL/GenBank/DDBJ databases">
        <title>Ramlibacter sp. 18x22-1, whole genome shotgun sequence.</title>
        <authorList>
            <person name="Zhang X."/>
            <person name="Feng G."/>
            <person name="Zhu H."/>
        </authorList>
    </citation>
    <scope>NUCLEOTIDE SEQUENCE [LARGE SCALE GENOMIC DNA]</scope>
    <source>
        <strain evidence="2 3">18x22-1</strain>
    </source>
</reference>
<keyword evidence="3" id="KW-1185">Reference proteome</keyword>
<comment type="caution">
    <text evidence="2">The sequence shown here is derived from an EMBL/GenBank/DDBJ whole genome shotgun (WGS) entry which is preliminary data.</text>
</comment>
<dbReference type="AlphaFoldDB" id="A0A4Z0BZS0"/>
<gene>
    <name evidence="2" type="ORF">EZ216_10390</name>
</gene>
<keyword evidence="1" id="KW-0812">Transmembrane</keyword>
<feature type="transmembrane region" description="Helical" evidence="1">
    <location>
        <begin position="50"/>
        <end position="68"/>
    </location>
</feature>
<proteinExistence type="predicted"/>
<dbReference type="EMBL" id="SMLK01000002">
    <property type="protein sequence ID" value="TFZ04034.1"/>
    <property type="molecule type" value="Genomic_DNA"/>
</dbReference>
<keyword evidence="1" id="KW-1133">Transmembrane helix</keyword>
<evidence type="ECO:0000313" key="3">
    <source>
        <dbReference type="Proteomes" id="UP000297839"/>
    </source>
</evidence>